<dbReference type="EMBL" id="JBHMQT010000015">
    <property type="protein sequence ID" value="MFC0862672.1"/>
    <property type="molecule type" value="Genomic_DNA"/>
</dbReference>
<sequence length="69" mass="7421">MNEALDLSHALWRKSSISGGSGQCLEVAITDTAVGGRDTKDPEGGTLVFNRDEWRAFLGGVHNGEFDLD</sequence>
<gene>
    <name evidence="2" type="ORF">ACFHYQ_10225</name>
</gene>
<comment type="caution">
    <text evidence="2">The sequence shown here is derived from an EMBL/GenBank/DDBJ whole genome shotgun (WGS) entry which is preliminary data.</text>
</comment>
<evidence type="ECO:0000313" key="3">
    <source>
        <dbReference type="Proteomes" id="UP001589870"/>
    </source>
</evidence>
<name>A0ABV6U3X4_9ACTN</name>
<proteinExistence type="predicted"/>
<evidence type="ECO:0000313" key="2">
    <source>
        <dbReference type="EMBL" id="MFC0862672.1"/>
    </source>
</evidence>
<organism evidence="2 3">
    <name type="scientific">Sphaerimonospora cavernae</name>
    <dbReference type="NCBI Taxonomy" id="1740611"/>
    <lineage>
        <taxon>Bacteria</taxon>
        <taxon>Bacillati</taxon>
        <taxon>Actinomycetota</taxon>
        <taxon>Actinomycetes</taxon>
        <taxon>Streptosporangiales</taxon>
        <taxon>Streptosporangiaceae</taxon>
        <taxon>Sphaerimonospora</taxon>
    </lineage>
</organism>
<evidence type="ECO:0000259" key="1">
    <source>
        <dbReference type="Pfam" id="PF04149"/>
    </source>
</evidence>
<dbReference type="RefSeq" id="WP_394300872.1">
    <property type="nucleotide sequence ID" value="NZ_JBHMQT010000015.1"/>
</dbReference>
<reference evidence="2 3" key="1">
    <citation type="submission" date="2024-09" db="EMBL/GenBank/DDBJ databases">
        <authorList>
            <person name="Sun Q."/>
            <person name="Mori K."/>
        </authorList>
    </citation>
    <scope>NUCLEOTIDE SEQUENCE [LARGE SCALE GENOMIC DNA]</scope>
    <source>
        <strain evidence="2 3">TBRC 1851</strain>
    </source>
</reference>
<protein>
    <submittedName>
        <fullName evidence="2">DUF397 domain-containing protein</fullName>
    </submittedName>
</protein>
<dbReference type="Proteomes" id="UP001589870">
    <property type="component" value="Unassembled WGS sequence"/>
</dbReference>
<dbReference type="InterPro" id="IPR007278">
    <property type="entry name" value="DUF397"/>
</dbReference>
<feature type="domain" description="DUF397" evidence="1">
    <location>
        <begin position="12"/>
        <end position="61"/>
    </location>
</feature>
<accession>A0ABV6U3X4</accession>
<keyword evidence="3" id="KW-1185">Reference proteome</keyword>
<dbReference type="Pfam" id="PF04149">
    <property type="entry name" value="DUF397"/>
    <property type="match status" value="1"/>
</dbReference>